<dbReference type="EMBL" id="JADEWN010000098">
    <property type="protein sequence ID" value="MBE9193483.1"/>
    <property type="molecule type" value="Genomic_DNA"/>
</dbReference>
<dbReference type="InterPro" id="IPR036291">
    <property type="entry name" value="NAD(P)-bd_dom_sf"/>
</dbReference>
<keyword evidence="3" id="KW-1185">Reference proteome</keyword>
<dbReference type="SUPFAM" id="SSF51735">
    <property type="entry name" value="NAD(P)-binding Rossmann-fold domains"/>
    <property type="match status" value="1"/>
</dbReference>
<accession>A0ABR9UZR4</accession>
<dbReference type="Proteomes" id="UP000651156">
    <property type="component" value="Unassembled WGS sequence"/>
</dbReference>
<reference evidence="2 3" key="1">
    <citation type="submission" date="2020-10" db="EMBL/GenBank/DDBJ databases">
        <authorList>
            <person name="Castelo-Branco R."/>
            <person name="Eusebio N."/>
            <person name="Adriana R."/>
            <person name="Vieira A."/>
            <person name="Brugerolle De Fraissinette N."/>
            <person name="Rezende De Castro R."/>
            <person name="Schneider M.P."/>
            <person name="Vasconcelos V."/>
            <person name="Leao P.N."/>
        </authorList>
    </citation>
    <scope>NUCLEOTIDE SEQUENCE [LARGE SCALE GENOMIC DNA]</scope>
    <source>
        <strain evidence="2 3">LEGE 06123</strain>
    </source>
</reference>
<feature type="domain" description="NAD-dependent epimerase/dehydratase" evidence="1">
    <location>
        <begin position="1"/>
        <end position="35"/>
    </location>
</feature>
<proteinExistence type="predicted"/>
<dbReference type="Gene3D" id="3.40.50.720">
    <property type="entry name" value="NAD(P)-binding Rossmann-like Domain"/>
    <property type="match status" value="1"/>
</dbReference>
<evidence type="ECO:0000259" key="1">
    <source>
        <dbReference type="Pfam" id="PF01370"/>
    </source>
</evidence>
<sequence>MVIIGATGEVGSNLVHLLEHEPHEVILVLRSPHKPSDCRSLLEVTFKKYIISSGMLDMLPGVNNRARWRINRRVNVVICKCYASTLQAFATR</sequence>
<comment type="caution">
    <text evidence="2">The sequence shown here is derived from an EMBL/GenBank/DDBJ whole genome shotgun (WGS) entry which is preliminary data.</text>
</comment>
<organism evidence="2 3">
    <name type="scientific">Gloeocapsopsis crepidinum LEGE 06123</name>
    <dbReference type="NCBI Taxonomy" id="588587"/>
    <lineage>
        <taxon>Bacteria</taxon>
        <taxon>Bacillati</taxon>
        <taxon>Cyanobacteriota</taxon>
        <taxon>Cyanophyceae</taxon>
        <taxon>Oscillatoriophycideae</taxon>
        <taxon>Chroococcales</taxon>
        <taxon>Chroococcaceae</taxon>
        <taxon>Gloeocapsopsis</taxon>
    </lineage>
</organism>
<dbReference type="InterPro" id="IPR001509">
    <property type="entry name" value="Epimerase_deHydtase"/>
</dbReference>
<protein>
    <recommendedName>
        <fullName evidence="1">NAD-dependent epimerase/dehydratase domain-containing protein</fullName>
    </recommendedName>
</protein>
<evidence type="ECO:0000313" key="3">
    <source>
        <dbReference type="Proteomes" id="UP000651156"/>
    </source>
</evidence>
<evidence type="ECO:0000313" key="2">
    <source>
        <dbReference type="EMBL" id="MBE9193483.1"/>
    </source>
</evidence>
<dbReference type="Pfam" id="PF01370">
    <property type="entry name" value="Epimerase"/>
    <property type="match status" value="1"/>
</dbReference>
<gene>
    <name evidence="2" type="ORF">IQ230_24725</name>
</gene>
<name>A0ABR9UZR4_9CHRO</name>